<dbReference type="PIRSF" id="PIRSF028757">
    <property type="entry name" value="LD-carboxypeptidase"/>
    <property type="match status" value="1"/>
</dbReference>
<sequence length="363" mass="40591">MNFYICKKFQLILFFLISIFVINKSKAKKKMNTSRFLPINSPFAFCKFVFLIFALQSFTCQSQQNMITPPYLQKGDTVALLATARKNIDDNLKPTIDLLKSWGLEAVIGSSIGLDYHQLAGTDEQRAADFQKQLDNPNIKAIWCVRGGYGTVRMLDLLDFTKFKQHPKWVVGFSDVTVLHNHLNTMGYKSIHGVMPVTIPRATPAAISSMKSALFGEPLSYSVAPHTMNRFGQGTGELVGGNLSILYSLLGSPSAIDCKDKILFIEDLDEYLYHIDRMMMNLRRNGCIENLKGIIIGGMTKMKDNEVPWGKNALEIIDDVTKKYNIPVIFNFPAGHIQDNRALVMGSTISIEVNASGSNVVFK</sequence>
<dbReference type="CDD" id="cd07025">
    <property type="entry name" value="Peptidase_S66"/>
    <property type="match status" value="1"/>
</dbReference>
<reference evidence="9 10" key="1">
    <citation type="submission" date="2020-06" db="EMBL/GenBank/DDBJ databases">
        <authorList>
            <person name="Criscuolo A."/>
        </authorList>
    </citation>
    <scope>NUCLEOTIDE SEQUENCE [LARGE SCALE GENOMIC DNA]</scope>
    <source>
        <strain evidence="10">CIP 111411</strain>
    </source>
</reference>
<dbReference type="InterPro" id="IPR003507">
    <property type="entry name" value="S66_fam"/>
</dbReference>
<dbReference type="Proteomes" id="UP000530060">
    <property type="component" value="Unassembled WGS sequence"/>
</dbReference>
<feature type="domain" description="LD-carboxypeptidase C-terminal" evidence="8">
    <location>
        <begin position="235"/>
        <end position="350"/>
    </location>
</feature>
<proteinExistence type="inferred from homology"/>
<dbReference type="Gene3D" id="3.40.50.10740">
    <property type="entry name" value="Class I glutamine amidotransferase-like"/>
    <property type="match status" value="1"/>
</dbReference>
<dbReference type="InterPro" id="IPR040449">
    <property type="entry name" value="Peptidase_S66_N"/>
</dbReference>
<evidence type="ECO:0000256" key="1">
    <source>
        <dbReference type="ARBA" id="ARBA00010233"/>
    </source>
</evidence>
<dbReference type="Pfam" id="PF02016">
    <property type="entry name" value="Peptidase_S66"/>
    <property type="match status" value="1"/>
</dbReference>
<accession>A0A6V6YWQ6</accession>
<organism evidence="9 10">
    <name type="scientific">Flavobacterium salmonis</name>
    <dbReference type="NCBI Taxonomy" id="2654844"/>
    <lineage>
        <taxon>Bacteria</taxon>
        <taxon>Pseudomonadati</taxon>
        <taxon>Bacteroidota</taxon>
        <taxon>Flavobacteriia</taxon>
        <taxon>Flavobacteriales</taxon>
        <taxon>Flavobacteriaceae</taxon>
        <taxon>Flavobacterium</taxon>
    </lineage>
</organism>
<feature type="active site" description="Charge relay system" evidence="6">
    <location>
        <position position="266"/>
    </location>
</feature>
<dbReference type="GO" id="GO:0004180">
    <property type="term" value="F:carboxypeptidase activity"/>
    <property type="evidence" value="ECO:0007669"/>
    <property type="project" value="UniProtKB-KW"/>
</dbReference>
<dbReference type="InterPro" id="IPR027461">
    <property type="entry name" value="Carboxypeptidase_A_C_sf"/>
</dbReference>
<dbReference type="SUPFAM" id="SSF141986">
    <property type="entry name" value="LD-carboxypeptidase A C-terminal domain-like"/>
    <property type="match status" value="1"/>
</dbReference>
<dbReference type="SUPFAM" id="SSF52317">
    <property type="entry name" value="Class I glutamine amidotransferase-like"/>
    <property type="match status" value="1"/>
</dbReference>
<feature type="domain" description="LD-carboxypeptidase N-terminal" evidence="7">
    <location>
        <begin position="78"/>
        <end position="193"/>
    </location>
</feature>
<gene>
    <name evidence="9" type="ORF">FLAT13_01915</name>
</gene>
<dbReference type="InterPro" id="IPR040921">
    <property type="entry name" value="Peptidase_S66C"/>
</dbReference>
<dbReference type="PANTHER" id="PTHR30237:SF2">
    <property type="entry name" value="MUREIN TETRAPEPTIDE CARBOXYPEPTIDASE"/>
    <property type="match status" value="1"/>
</dbReference>
<dbReference type="GO" id="GO:0006508">
    <property type="term" value="P:proteolysis"/>
    <property type="evidence" value="ECO:0007669"/>
    <property type="project" value="UniProtKB-KW"/>
</dbReference>
<dbReference type="InterPro" id="IPR027478">
    <property type="entry name" value="LdcA_N"/>
</dbReference>
<dbReference type="AlphaFoldDB" id="A0A6V6YWQ6"/>
<dbReference type="Pfam" id="PF17676">
    <property type="entry name" value="Peptidase_S66C"/>
    <property type="match status" value="1"/>
</dbReference>
<evidence type="ECO:0000259" key="7">
    <source>
        <dbReference type="Pfam" id="PF02016"/>
    </source>
</evidence>
<comment type="caution">
    <text evidence="9">The sequence shown here is derived from an EMBL/GenBank/DDBJ whole genome shotgun (WGS) entry which is preliminary data.</text>
</comment>
<keyword evidence="2 9" id="KW-0121">Carboxypeptidase</keyword>
<keyword evidence="10" id="KW-1185">Reference proteome</keyword>
<dbReference type="Gene3D" id="3.50.30.60">
    <property type="entry name" value="LD-carboxypeptidase A C-terminal domain-like"/>
    <property type="match status" value="1"/>
</dbReference>
<evidence type="ECO:0000256" key="6">
    <source>
        <dbReference type="PIRSR" id="PIRSR028757-1"/>
    </source>
</evidence>
<evidence type="ECO:0000256" key="3">
    <source>
        <dbReference type="ARBA" id="ARBA00022670"/>
    </source>
</evidence>
<comment type="similarity">
    <text evidence="1">Belongs to the peptidase S66 family.</text>
</comment>
<dbReference type="PANTHER" id="PTHR30237">
    <property type="entry name" value="MURAMOYLTETRAPEPTIDE CARBOXYPEPTIDASE"/>
    <property type="match status" value="1"/>
</dbReference>
<dbReference type="InterPro" id="IPR029062">
    <property type="entry name" value="Class_I_gatase-like"/>
</dbReference>
<evidence type="ECO:0000256" key="5">
    <source>
        <dbReference type="ARBA" id="ARBA00022825"/>
    </source>
</evidence>
<feature type="active site" description="Charge relay system" evidence="6">
    <location>
        <position position="336"/>
    </location>
</feature>
<keyword evidence="4" id="KW-0378">Hydrolase</keyword>
<evidence type="ECO:0000256" key="4">
    <source>
        <dbReference type="ARBA" id="ARBA00022801"/>
    </source>
</evidence>
<feature type="active site" description="Nucleophile" evidence="6">
    <location>
        <position position="174"/>
    </location>
</feature>
<dbReference type="EMBL" id="CAIJDP010000066">
    <property type="protein sequence ID" value="CAD0003875.1"/>
    <property type="molecule type" value="Genomic_DNA"/>
</dbReference>
<evidence type="ECO:0000313" key="10">
    <source>
        <dbReference type="Proteomes" id="UP000530060"/>
    </source>
</evidence>
<dbReference type="GO" id="GO:0008236">
    <property type="term" value="F:serine-type peptidase activity"/>
    <property type="evidence" value="ECO:0007669"/>
    <property type="project" value="UniProtKB-KW"/>
</dbReference>
<keyword evidence="3" id="KW-0645">Protease</keyword>
<evidence type="ECO:0000313" key="9">
    <source>
        <dbReference type="EMBL" id="CAD0003875.1"/>
    </source>
</evidence>
<evidence type="ECO:0000256" key="2">
    <source>
        <dbReference type="ARBA" id="ARBA00022645"/>
    </source>
</evidence>
<name>A0A6V6YWQ6_9FLAO</name>
<evidence type="ECO:0000259" key="8">
    <source>
        <dbReference type="Pfam" id="PF17676"/>
    </source>
</evidence>
<keyword evidence="5" id="KW-0720">Serine protease</keyword>
<protein>
    <submittedName>
        <fullName evidence="9">LD-carboxypeptidase</fullName>
    </submittedName>
</protein>